<dbReference type="STRING" id="1178516.AWR27_18910"/>
<feature type="domain" description="Type I restriction modification DNA specificity" evidence="5">
    <location>
        <begin position="81"/>
        <end position="194"/>
    </location>
</feature>
<dbReference type="InterPro" id="IPR000055">
    <property type="entry name" value="Restrct_endonuc_typeI_TRD"/>
</dbReference>
<name>A0A1P9X0T5_9BACT</name>
<dbReference type="InterPro" id="IPR052021">
    <property type="entry name" value="Type-I_RS_S_subunit"/>
</dbReference>
<dbReference type="AlphaFoldDB" id="A0A1P9X0T5"/>
<dbReference type="RefSeq" id="WP_077132670.1">
    <property type="nucleotide sequence ID" value="NZ_CP014263.1"/>
</dbReference>
<dbReference type="OrthoDB" id="825893at2"/>
<reference evidence="6 7" key="1">
    <citation type="submission" date="2016-01" db="EMBL/GenBank/DDBJ databases">
        <authorList>
            <person name="Oliw E.H."/>
        </authorList>
    </citation>
    <scope>NUCLEOTIDE SEQUENCE [LARGE SCALE GENOMIC DNA]</scope>
    <source>
        <strain evidence="6 7">DY10</strain>
    </source>
</reference>
<dbReference type="GO" id="GO:0009307">
    <property type="term" value="P:DNA restriction-modification system"/>
    <property type="evidence" value="ECO:0007669"/>
    <property type="project" value="UniProtKB-KW"/>
</dbReference>
<dbReference type="CDD" id="cd17260">
    <property type="entry name" value="RMtype1_S_EcoEI-TRD1-CR1_like"/>
    <property type="match status" value="1"/>
</dbReference>
<dbReference type="InterPro" id="IPR044946">
    <property type="entry name" value="Restrct_endonuc_typeI_TRD_sf"/>
</dbReference>
<gene>
    <name evidence="6" type="ORF">AWR27_18910</name>
</gene>
<evidence type="ECO:0000256" key="4">
    <source>
        <dbReference type="SAM" id="Coils"/>
    </source>
</evidence>
<dbReference type="Gene3D" id="3.90.220.20">
    <property type="entry name" value="DNA methylase specificity domains"/>
    <property type="match status" value="3"/>
</dbReference>
<dbReference type="Pfam" id="PF01420">
    <property type="entry name" value="Methylase_S"/>
    <property type="match status" value="2"/>
</dbReference>
<dbReference type="EMBL" id="CP014263">
    <property type="protein sequence ID" value="AQG81208.1"/>
    <property type="molecule type" value="Genomic_DNA"/>
</dbReference>
<protein>
    <recommendedName>
        <fullName evidence="5">Type I restriction modification DNA specificity domain-containing protein</fullName>
    </recommendedName>
</protein>
<keyword evidence="4" id="KW-0175">Coiled coil</keyword>
<evidence type="ECO:0000313" key="6">
    <source>
        <dbReference type="EMBL" id="AQG81208.1"/>
    </source>
</evidence>
<dbReference type="REBASE" id="189923">
    <property type="entry name" value="S.SmoDY10ORF18915P"/>
</dbReference>
<evidence type="ECO:0000256" key="3">
    <source>
        <dbReference type="ARBA" id="ARBA00023125"/>
    </source>
</evidence>
<dbReference type="PANTHER" id="PTHR30408">
    <property type="entry name" value="TYPE-1 RESTRICTION ENZYME ECOKI SPECIFICITY PROTEIN"/>
    <property type="match status" value="1"/>
</dbReference>
<evidence type="ECO:0000256" key="1">
    <source>
        <dbReference type="ARBA" id="ARBA00010923"/>
    </source>
</evidence>
<dbReference type="PANTHER" id="PTHR30408:SF13">
    <property type="entry name" value="TYPE I RESTRICTION ENZYME HINDI SPECIFICITY SUBUNIT"/>
    <property type="match status" value="1"/>
</dbReference>
<comment type="similarity">
    <text evidence="1">Belongs to the type-I restriction system S methylase family.</text>
</comment>
<evidence type="ECO:0000313" key="7">
    <source>
        <dbReference type="Proteomes" id="UP000187941"/>
    </source>
</evidence>
<keyword evidence="3" id="KW-0238">DNA-binding</keyword>
<evidence type="ECO:0000256" key="2">
    <source>
        <dbReference type="ARBA" id="ARBA00022747"/>
    </source>
</evidence>
<accession>A0A1P9X0T5</accession>
<keyword evidence="7" id="KW-1185">Reference proteome</keyword>
<proteinExistence type="inferred from homology"/>
<dbReference type="SUPFAM" id="SSF116734">
    <property type="entry name" value="DNA methylase specificity domain"/>
    <property type="match status" value="2"/>
</dbReference>
<dbReference type="Proteomes" id="UP000187941">
    <property type="component" value="Chromosome"/>
</dbReference>
<keyword evidence="2" id="KW-0680">Restriction system</keyword>
<feature type="domain" description="Type I restriction modification DNA specificity" evidence="5">
    <location>
        <begin position="265"/>
        <end position="431"/>
    </location>
</feature>
<feature type="coiled-coil region" evidence="4">
    <location>
        <begin position="179"/>
        <end position="216"/>
    </location>
</feature>
<sequence>MTTITSRIDFVSFNDLVNWSVRYLRENRSRYKNTFSLVRIGDFLTRNRNIIEIQDDILYTRVTIRLYTKGVLKRDEEWGRNIGTKRQFIVAPGQFIMSKIDARNGAFGLVPPELDGAVTTADFLSYDVDTSRINPAFLTLVSSTKEFLAICQSSSSGTTGRQRVDETQFLNIKIPLPSLSEQNRIVAAYNARIAEAERLEEQAKQLERKIEEYLFNELGIVEVSLVPNSGRLAFVNWRTVNTWGVDKLLRGGNKDILRSNLFPNRRLAELAHINPHTDFKSLLDNFPISFLPMECISDEYGEIEEFRTGIKAHSKGYTKFQEGDLLWAKITPCMENGKSALANNLLNGYGYGSTEYHVIRSQSPSFRISFLYHLLRAKAIRKDAVNYFSGTAGQQRVPKFYLEGLIVPHPPLEKQIEIETRITYYKSELKKLRVFSRKEHQQAIEDFESELFSS</sequence>
<dbReference type="GO" id="GO:0003677">
    <property type="term" value="F:DNA binding"/>
    <property type="evidence" value="ECO:0007669"/>
    <property type="project" value="UniProtKB-KW"/>
</dbReference>
<evidence type="ECO:0000259" key="5">
    <source>
        <dbReference type="Pfam" id="PF01420"/>
    </source>
</evidence>
<dbReference type="KEGG" id="smon:AWR27_18910"/>
<organism evidence="6 7">
    <name type="scientific">Spirosoma montaniterrae</name>
    <dbReference type="NCBI Taxonomy" id="1178516"/>
    <lineage>
        <taxon>Bacteria</taxon>
        <taxon>Pseudomonadati</taxon>
        <taxon>Bacteroidota</taxon>
        <taxon>Cytophagia</taxon>
        <taxon>Cytophagales</taxon>
        <taxon>Cytophagaceae</taxon>
        <taxon>Spirosoma</taxon>
    </lineage>
</organism>